<keyword evidence="4" id="KW-1185">Reference proteome</keyword>
<comment type="caution">
    <text evidence="3">The sequence shown here is derived from an EMBL/GenBank/DDBJ whole genome shotgun (WGS) entry which is preliminary data.</text>
</comment>
<sequence length="191" mass="22033">MDEDDKEVCMHRRFSYSSYFCMSWREWIIVLATVLPGLFVLGFIESFLWFRQMMRGRRALRLGTLSWTLISGWVACFIRVSPARDDAERPALVEQWKALSAGQKWRLWWKWGFRHKYPVEMLRPDPRKMQMGVAVGGEEAGVSTANANDMGQEGVVQKPEAVHQVQQVQQVEGATPAAPKKSARRFLPKVM</sequence>
<dbReference type="Proteomes" id="UP001446871">
    <property type="component" value="Unassembled WGS sequence"/>
</dbReference>
<feature type="transmembrane region" description="Helical" evidence="2">
    <location>
        <begin position="27"/>
        <end position="50"/>
    </location>
</feature>
<keyword evidence="2" id="KW-1133">Transmembrane helix</keyword>
<accession>A0ABR1W0M6</accession>
<name>A0ABR1W0M6_9PEZI</name>
<keyword evidence="2" id="KW-0472">Membrane</keyword>
<gene>
    <name evidence="3" type="ORF">PG996_003207</name>
</gene>
<proteinExistence type="predicted"/>
<evidence type="ECO:0000313" key="4">
    <source>
        <dbReference type="Proteomes" id="UP001446871"/>
    </source>
</evidence>
<evidence type="ECO:0000256" key="2">
    <source>
        <dbReference type="SAM" id="Phobius"/>
    </source>
</evidence>
<reference evidence="3 4" key="1">
    <citation type="submission" date="2023-01" db="EMBL/GenBank/DDBJ databases">
        <title>Analysis of 21 Apiospora genomes using comparative genomics revels a genus with tremendous synthesis potential of carbohydrate active enzymes and secondary metabolites.</title>
        <authorList>
            <person name="Sorensen T."/>
        </authorList>
    </citation>
    <scope>NUCLEOTIDE SEQUENCE [LARGE SCALE GENOMIC DNA]</scope>
    <source>
        <strain evidence="3 4">CBS 83171</strain>
    </source>
</reference>
<feature type="compositionally biased region" description="Basic residues" evidence="1">
    <location>
        <begin position="181"/>
        <end position="191"/>
    </location>
</feature>
<evidence type="ECO:0000313" key="3">
    <source>
        <dbReference type="EMBL" id="KAK8077037.1"/>
    </source>
</evidence>
<evidence type="ECO:0000256" key="1">
    <source>
        <dbReference type="SAM" id="MobiDB-lite"/>
    </source>
</evidence>
<dbReference type="EMBL" id="JAQQWM010000002">
    <property type="protein sequence ID" value="KAK8077037.1"/>
    <property type="molecule type" value="Genomic_DNA"/>
</dbReference>
<protein>
    <submittedName>
        <fullName evidence="3">Uncharacterized protein</fullName>
    </submittedName>
</protein>
<keyword evidence="2" id="KW-0812">Transmembrane</keyword>
<feature type="region of interest" description="Disordered" evidence="1">
    <location>
        <begin position="170"/>
        <end position="191"/>
    </location>
</feature>
<organism evidence="3 4">
    <name type="scientific">Apiospora saccharicola</name>
    <dbReference type="NCBI Taxonomy" id="335842"/>
    <lineage>
        <taxon>Eukaryota</taxon>
        <taxon>Fungi</taxon>
        <taxon>Dikarya</taxon>
        <taxon>Ascomycota</taxon>
        <taxon>Pezizomycotina</taxon>
        <taxon>Sordariomycetes</taxon>
        <taxon>Xylariomycetidae</taxon>
        <taxon>Amphisphaeriales</taxon>
        <taxon>Apiosporaceae</taxon>
        <taxon>Apiospora</taxon>
    </lineage>
</organism>